<dbReference type="EMBL" id="PKPP01003895">
    <property type="protein sequence ID" value="PWA67113.1"/>
    <property type="molecule type" value="Genomic_DNA"/>
</dbReference>
<gene>
    <name evidence="5" type="ORF">CTI12_AA321180</name>
</gene>
<feature type="region of interest" description="Disordered" evidence="3">
    <location>
        <begin position="107"/>
        <end position="127"/>
    </location>
</feature>
<organism evidence="5 6">
    <name type="scientific">Artemisia annua</name>
    <name type="common">Sweet wormwood</name>
    <dbReference type="NCBI Taxonomy" id="35608"/>
    <lineage>
        <taxon>Eukaryota</taxon>
        <taxon>Viridiplantae</taxon>
        <taxon>Streptophyta</taxon>
        <taxon>Embryophyta</taxon>
        <taxon>Tracheophyta</taxon>
        <taxon>Spermatophyta</taxon>
        <taxon>Magnoliopsida</taxon>
        <taxon>eudicotyledons</taxon>
        <taxon>Gunneridae</taxon>
        <taxon>Pentapetalae</taxon>
        <taxon>asterids</taxon>
        <taxon>campanulids</taxon>
        <taxon>Asterales</taxon>
        <taxon>Asteraceae</taxon>
        <taxon>Asteroideae</taxon>
        <taxon>Anthemideae</taxon>
        <taxon>Artemisiinae</taxon>
        <taxon>Artemisia</taxon>
    </lineage>
</organism>
<dbReference type="Proteomes" id="UP000245207">
    <property type="component" value="Unassembled WGS sequence"/>
</dbReference>
<evidence type="ECO:0000313" key="6">
    <source>
        <dbReference type="Proteomes" id="UP000245207"/>
    </source>
</evidence>
<keyword evidence="1" id="KW-0677">Repeat</keyword>
<reference evidence="5 6" key="1">
    <citation type="journal article" date="2018" name="Mol. Plant">
        <title>The genome of Artemisia annua provides insight into the evolution of Asteraceae family and artemisinin biosynthesis.</title>
        <authorList>
            <person name="Shen Q."/>
            <person name="Zhang L."/>
            <person name="Liao Z."/>
            <person name="Wang S."/>
            <person name="Yan T."/>
            <person name="Shi P."/>
            <person name="Liu M."/>
            <person name="Fu X."/>
            <person name="Pan Q."/>
            <person name="Wang Y."/>
            <person name="Lv Z."/>
            <person name="Lu X."/>
            <person name="Zhang F."/>
            <person name="Jiang W."/>
            <person name="Ma Y."/>
            <person name="Chen M."/>
            <person name="Hao X."/>
            <person name="Li L."/>
            <person name="Tang Y."/>
            <person name="Lv G."/>
            <person name="Zhou Y."/>
            <person name="Sun X."/>
            <person name="Brodelius P.E."/>
            <person name="Rose J.K.C."/>
            <person name="Tang K."/>
        </authorList>
    </citation>
    <scope>NUCLEOTIDE SEQUENCE [LARGE SCALE GENOMIC DNA]</scope>
    <source>
        <strain evidence="6">cv. Huhao1</strain>
        <tissue evidence="5">Leaf</tissue>
    </source>
</reference>
<protein>
    <submittedName>
        <fullName evidence="5">CBS domain-containing protein / transporter associated domain-containing protein</fullName>
    </submittedName>
</protein>
<feature type="domain" description="Transporter-associated" evidence="4">
    <location>
        <begin position="48"/>
        <end position="154"/>
    </location>
</feature>
<dbReference type="SUPFAM" id="SSF56176">
    <property type="entry name" value="FAD-binding/transporter-associated domain-like"/>
    <property type="match status" value="1"/>
</dbReference>
<dbReference type="PANTHER" id="PTHR22777">
    <property type="entry name" value="HEMOLYSIN-RELATED"/>
    <property type="match status" value="1"/>
</dbReference>
<comment type="caution">
    <text evidence="5">The sequence shown here is derived from an EMBL/GenBank/DDBJ whole genome shotgun (WGS) entry which is preliminary data.</text>
</comment>
<dbReference type="InterPro" id="IPR005170">
    <property type="entry name" value="Transptr-assoc_dom"/>
</dbReference>
<evidence type="ECO:0000256" key="3">
    <source>
        <dbReference type="SAM" id="MobiDB-lite"/>
    </source>
</evidence>
<dbReference type="SMART" id="SM01091">
    <property type="entry name" value="CorC_HlyC"/>
    <property type="match status" value="1"/>
</dbReference>
<name>A0A2U1N0U2_ARTAN</name>
<dbReference type="STRING" id="35608.A0A2U1N0U2"/>
<keyword evidence="2" id="KW-0129">CBS domain</keyword>
<dbReference type="GO" id="GO:0050660">
    <property type="term" value="F:flavin adenine dinucleotide binding"/>
    <property type="evidence" value="ECO:0007669"/>
    <property type="project" value="InterPro"/>
</dbReference>
<feature type="compositionally biased region" description="Acidic residues" evidence="3">
    <location>
        <begin position="107"/>
        <end position="119"/>
    </location>
</feature>
<dbReference type="AlphaFoldDB" id="A0A2U1N0U2"/>
<evidence type="ECO:0000313" key="5">
    <source>
        <dbReference type="EMBL" id="PWA67113.1"/>
    </source>
</evidence>
<evidence type="ECO:0000259" key="4">
    <source>
        <dbReference type="SMART" id="SM01091"/>
    </source>
</evidence>
<evidence type="ECO:0000256" key="2">
    <source>
        <dbReference type="ARBA" id="ARBA00023122"/>
    </source>
</evidence>
<dbReference type="Pfam" id="PF03471">
    <property type="entry name" value="CorC_HlyC"/>
    <property type="match status" value="1"/>
</dbReference>
<accession>A0A2U1N0U2</accession>
<proteinExistence type="predicted"/>
<sequence length="316" mass="35897">MNLIGDVKGKVAAMIDNAGVWLLLSKRVFGCCSAVIKEEIEKKTGYLVMRAEGIYDVDANTSIDQLSEDLNIKMPEGHQYETVSGFVCEAFGYIPKTGESIKVVLEKEEDHDEYTEEDGDRQNPKEKEKNQVFKIEILAGNARKVGSVRFERVTHEEETTDPETNHTTIEPLSVDLSIFFIRRTLHYKTQIQTPINSNSFCPFSSISYANLEEEAHRNSTMPDMLFIALSHKLSPFIYSLDSHCKQLSDKDRIKVKEQIDPIARFVLQCLLMHIVAFTLSDMIFGFEQWCLEVWNSGGMNGYISLCVGDPCPTIFR</sequence>
<keyword evidence="6" id="KW-1185">Reference proteome</keyword>
<dbReference type="InterPro" id="IPR036318">
    <property type="entry name" value="FAD-bd_PCMH-like_sf"/>
</dbReference>
<evidence type="ECO:0000256" key="1">
    <source>
        <dbReference type="ARBA" id="ARBA00022737"/>
    </source>
</evidence>
<dbReference type="Gene3D" id="3.30.465.10">
    <property type="match status" value="1"/>
</dbReference>
<dbReference type="OrthoDB" id="1732737at2759"/>
<dbReference type="InterPro" id="IPR016169">
    <property type="entry name" value="FAD-bd_PCMH_sub2"/>
</dbReference>
<dbReference type="PANTHER" id="PTHR22777:SF17">
    <property type="entry name" value="UPF0053 PROTEIN SLL0260"/>
    <property type="match status" value="1"/>
</dbReference>